<name>A0A3N0EAQ3_9ACTN</name>
<accession>A0A3N0EAQ3</accession>
<organism evidence="2 3">
    <name type="scientific">Halostreptopolyspora alba</name>
    <dbReference type="NCBI Taxonomy" id="2487137"/>
    <lineage>
        <taxon>Bacteria</taxon>
        <taxon>Bacillati</taxon>
        <taxon>Actinomycetota</taxon>
        <taxon>Actinomycetes</taxon>
        <taxon>Streptosporangiales</taxon>
        <taxon>Nocardiopsidaceae</taxon>
        <taxon>Halostreptopolyspora</taxon>
    </lineage>
</organism>
<comment type="caution">
    <text evidence="2">The sequence shown here is derived from an EMBL/GenBank/DDBJ whole genome shotgun (WGS) entry which is preliminary data.</text>
</comment>
<sequence length="203" mass="21841">MALTLLASGCGSDSGGDGPEETYSGAVPAVEPPAPDNLTTVEVAGVKIGAPEDWEVDKEGGLCMRPPGQDQCGYGAIQVWPKAAENNPKNWPKKDNAYNKPDGWATVPNECRSLSTTDEEGVGVRDARQEDVGDEQGLVEHADGLKSHHRKWIVTCENGDTFEVRLWYLPESDVAVYAGAVDSQYSTTYDAVAESMDVTEYNS</sequence>
<dbReference type="AlphaFoldDB" id="A0A3N0EAQ3"/>
<evidence type="ECO:0008006" key="4">
    <source>
        <dbReference type="Google" id="ProtNLM"/>
    </source>
</evidence>
<dbReference type="OrthoDB" id="4297345at2"/>
<keyword evidence="3" id="KW-1185">Reference proteome</keyword>
<evidence type="ECO:0000313" key="2">
    <source>
        <dbReference type="EMBL" id="RNL84888.1"/>
    </source>
</evidence>
<dbReference type="Proteomes" id="UP000269198">
    <property type="component" value="Unassembled WGS sequence"/>
</dbReference>
<proteinExistence type="predicted"/>
<protein>
    <recommendedName>
        <fullName evidence="4">DUF3558 domain-containing protein</fullName>
    </recommendedName>
</protein>
<gene>
    <name evidence="2" type="ORF">EFW17_11295</name>
</gene>
<feature type="region of interest" description="Disordered" evidence="1">
    <location>
        <begin position="1"/>
        <end position="37"/>
    </location>
</feature>
<reference evidence="2 3" key="1">
    <citation type="submission" date="2018-11" db="EMBL/GenBank/DDBJ databases">
        <title>The genome draft of YIM 96095.</title>
        <authorList>
            <person name="Tang S.-K."/>
            <person name="Chunyu W.-X."/>
            <person name="Feng Y.-Z."/>
        </authorList>
    </citation>
    <scope>NUCLEOTIDE SEQUENCE [LARGE SCALE GENOMIC DNA]</scope>
    <source>
        <strain evidence="2 3">YIM 96095</strain>
    </source>
</reference>
<evidence type="ECO:0000256" key="1">
    <source>
        <dbReference type="SAM" id="MobiDB-lite"/>
    </source>
</evidence>
<evidence type="ECO:0000313" key="3">
    <source>
        <dbReference type="Proteomes" id="UP000269198"/>
    </source>
</evidence>
<dbReference type="EMBL" id="RJMB01000009">
    <property type="protein sequence ID" value="RNL84888.1"/>
    <property type="molecule type" value="Genomic_DNA"/>
</dbReference>